<gene>
    <name evidence="1" type="ORF">MELLADRAFT_86147</name>
</gene>
<evidence type="ECO:0000313" key="1">
    <source>
        <dbReference type="EMBL" id="EGG06761.1"/>
    </source>
</evidence>
<dbReference type="KEGG" id="mlr:MELLADRAFT_86147"/>
<dbReference type="EMBL" id="GL883106">
    <property type="protein sequence ID" value="EGG06761.1"/>
    <property type="molecule type" value="Genomic_DNA"/>
</dbReference>
<sequence length="177" mass="19986">MAGRWNREVFIQVEQASALFGTARAMHIAGEIYARSATRDTMILVNPCRAAKLSEYESQLPATVPVVTVHSRGHVVRFARRTVPAEYYDRWIIVGMHNAWDEHSRQVTHFNVIYEASIELVADIGVSKFRLGNIVNFSGVVRHYFCRNGKWVVERFTGAHVPVLSGNAGPNYEFPVP</sequence>
<reference evidence="2" key="1">
    <citation type="journal article" date="2011" name="Proc. Natl. Acad. Sci. U.S.A.">
        <title>Obligate biotrophy features unraveled by the genomic analysis of rust fungi.</title>
        <authorList>
            <person name="Duplessis S."/>
            <person name="Cuomo C.A."/>
            <person name="Lin Y.-C."/>
            <person name="Aerts A."/>
            <person name="Tisserant E."/>
            <person name="Veneault-Fourrey C."/>
            <person name="Joly D.L."/>
            <person name="Hacquard S."/>
            <person name="Amselem J."/>
            <person name="Cantarel B.L."/>
            <person name="Chiu R."/>
            <person name="Coutinho P.M."/>
            <person name="Feau N."/>
            <person name="Field M."/>
            <person name="Frey P."/>
            <person name="Gelhaye E."/>
            <person name="Goldberg J."/>
            <person name="Grabherr M.G."/>
            <person name="Kodira C.D."/>
            <person name="Kohler A."/>
            <person name="Kuees U."/>
            <person name="Lindquist E.A."/>
            <person name="Lucas S.M."/>
            <person name="Mago R."/>
            <person name="Mauceli E."/>
            <person name="Morin E."/>
            <person name="Murat C."/>
            <person name="Pangilinan J.L."/>
            <person name="Park R."/>
            <person name="Pearson M."/>
            <person name="Quesneville H."/>
            <person name="Rouhier N."/>
            <person name="Sakthikumar S."/>
            <person name="Salamov A.A."/>
            <person name="Schmutz J."/>
            <person name="Selles B."/>
            <person name="Shapiro H."/>
            <person name="Tanguay P."/>
            <person name="Tuskan G.A."/>
            <person name="Henrissat B."/>
            <person name="Van de Peer Y."/>
            <person name="Rouze P."/>
            <person name="Ellis J.G."/>
            <person name="Dodds P.N."/>
            <person name="Schein J.E."/>
            <person name="Zhong S."/>
            <person name="Hamelin R.C."/>
            <person name="Grigoriev I.V."/>
            <person name="Szabo L.J."/>
            <person name="Martin F."/>
        </authorList>
    </citation>
    <scope>NUCLEOTIDE SEQUENCE [LARGE SCALE GENOMIC DNA]</scope>
    <source>
        <strain evidence="2">98AG31 / pathotype 3-4-7</strain>
    </source>
</reference>
<evidence type="ECO:0000313" key="2">
    <source>
        <dbReference type="Proteomes" id="UP000001072"/>
    </source>
</evidence>
<protein>
    <submittedName>
        <fullName evidence="1">Uncharacterized protein</fullName>
    </submittedName>
</protein>
<keyword evidence="2" id="KW-1185">Reference proteome</keyword>
<dbReference type="Proteomes" id="UP000001072">
    <property type="component" value="Unassembled WGS sequence"/>
</dbReference>
<dbReference type="InParanoid" id="F4RLG2"/>
<name>F4RLG2_MELLP</name>
<dbReference type="GeneID" id="18934100"/>
<dbReference type="HOGENOM" id="CLU_1518197_0_0_1"/>
<dbReference type="VEuPathDB" id="FungiDB:MELLADRAFT_86147"/>
<proteinExistence type="predicted"/>
<organism evidence="2">
    <name type="scientific">Melampsora larici-populina (strain 98AG31 / pathotype 3-4-7)</name>
    <name type="common">Poplar leaf rust fungus</name>
    <dbReference type="NCBI Taxonomy" id="747676"/>
    <lineage>
        <taxon>Eukaryota</taxon>
        <taxon>Fungi</taxon>
        <taxon>Dikarya</taxon>
        <taxon>Basidiomycota</taxon>
        <taxon>Pucciniomycotina</taxon>
        <taxon>Pucciniomycetes</taxon>
        <taxon>Pucciniales</taxon>
        <taxon>Melampsoraceae</taxon>
        <taxon>Melampsora</taxon>
    </lineage>
</organism>
<accession>F4RLG2</accession>
<dbReference type="AlphaFoldDB" id="F4RLG2"/>
<dbReference type="RefSeq" id="XP_007409721.1">
    <property type="nucleotide sequence ID" value="XM_007409659.1"/>
</dbReference>